<keyword evidence="2" id="KW-0456">Lyase</keyword>
<comment type="caution">
    <text evidence="2">The sequence shown here is derived from an EMBL/GenBank/DDBJ whole genome shotgun (WGS) entry which is preliminary data.</text>
</comment>
<dbReference type="CDD" id="cd06578">
    <property type="entry name" value="HemD"/>
    <property type="match status" value="1"/>
</dbReference>
<dbReference type="Pfam" id="PF02602">
    <property type="entry name" value="HEM4"/>
    <property type="match status" value="1"/>
</dbReference>
<dbReference type="EC" id="4.2.1.75" evidence="2"/>
<evidence type="ECO:0000313" key="3">
    <source>
        <dbReference type="Proteomes" id="UP001589776"/>
    </source>
</evidence>
<dbReference type="EMBL" id="JBHLWN010000102">
    <property type="protein sequence ID" value="MFC0215721.1"/>
    <property type="molecule type" value="Genomic_DNA"/>
</dbReference>
<feature type="domain" description="Tetrapyrrole biosynthesis uroporphyrinogen III synthase" evidence="1">
    <location>
        <begin position="19"/>
        <end position="258"/>
    </location>
</feature>
<organism evidence="2 3">
    <name type="scientific">Paenibacillus chartarius</name>
    <dbReference type="NCBI Taxonomy" id="747481"/>
    <lineage>
        <taxon>Bacteria</taxon>
        <taxon>Bacillati</taxon>
        <taxon>Bacillota</taxon>
        <taxon>Bacilli</taxon>
        <taxon>Bacillales</taxon>
        <taxon>Paenibacillaceae</taxon>
        <taxon>Paenibacillus</taxon>
    </lineage>
</organism>
<dbReference type="RefSeq" id="WP_377473188.1">
    <property type="nucleotide sequence ID" value="NZ_JBHLWN010000102.1"/>
</dbReference>
<dbReference type="InterPro" id="IPR003754">
    <property type="entry name" value="4pyrrol_synth_uPrphyn_synth"/>
</dbReference>
<dbReference type="GO" id="GO:0004852">
    <property type="term" value="F:uroporphyrinogen-III synthase activity"/>
    <property type="evidence" value="ECO:0007669"/>
    <property type="project" value="UniProtKB-EC"/>
</dbReference>
<evidence type="ECO:0000313" key="2">
    <source>
        <dbReference type="EMBL" id="MFC0215721.1"/>
    </source>
</evidence>
<accession>A0ABV6DSU2</accession>
<proteinExistence type="predicted"/>
<dbReference type="InterPro" id="IPR036108">
    <property type="entry name" value="4pyrrol_syn_uPrphyn_synt_sf"/>
</dbReference>
<dbReference type="PANTHER" id="PTHR40082">
    <property type="entry name" value="BLR5956 PROTEIN"/>
    <property type="match status" value="1"/>
</dbReference>
<dbReference type="PANTHER" id="PTHR40082:SF1">
    <property type="entry name" value="BLR5956 PROTEIN"/>
    <property type="match status" value="1"/>
</dbReference>
<reference evidence="2 3" key="1">
    <citation type="submission" date="2024-09" db="EMBL/GenBank/DDBJ databases">
        <authorList>
            <person name="Sun Q."/>
            <person name="Mori K."/>
        </authorList>
    </citation>
    <scope>NUCLEOTIDE SEQUENCE [LARGE SCALE GENOMIC DNA]</scope>
    <source>
        <strain evidence="2 3">CCM 7759</strain>
    </source>
</reference>
<dbReference type="InterPro" id="IPR039793">
    <property type="entry name" value="UROS/Hem4"/>
</dbReference>
<dbReference type="NCBIfam" id="NF004584">
    <property type="entry name" value="PRK05928.2-1"/>
    <property type="match status" value="1"/>
</dbReference>
<dbReference type="Proteomes" id="UP001589776">
    <property type="component" value="Unassembled WGS sequence"/>
</dbReference>
<sequence length="272" mass="29562">MRRLEGKRIALTGPRRSEELGTLIAKMGGVPLFRPAQGTTVLDDSNIEAEVKRVAEGAFDWMILTTGVGTELLYETAKRLDMAEQFVSSLGGMQIAARGYKTVNMLKKLGLKPVVRDDDGSTAGLLRQMAAFDLSGAKVALQLHGDPAPKLVQWLEAQGAQYREILPYSHTPPEPEVMDRLLEEIVRGDADAVAFTSTPQSRFLMSHARARGMEQDVIKAFTDRVVAVAVGKVTAQALREEGISRVVVPSEERMGSAIVALSDYYAGSSTVE</sequence>
<protein>
    <submittedName>
        <fullName evidence="2">Uroporphyrinogen-III synthase</fullName>
        <ecNumber evidence="2">4.2.1.75</ecNumber>
    </submittedName>
</protein>
<dbReference type="Gene3D" id="3.40.50.10090">
    <property type="match status" value="2"/>
</dbReference>
<name>A0ABV6DSU2_9BACL</name>
<keyword evidence="3" id="KW-1185">Reference proteome</keyword>
<evidence type="ECO:0000259" key="1">
    <source>
        <dbReference type="Pfam" id="PF02602"/>
    </source>
</evidence>
<dbReference type="SUPFAM" id="SSF69618">
    <property type="entry name" value="HemD-like"/>
    <property type="match status" value="1"/>
</dbReference>
<gene>
    <name evidence="2" type="ORF">ACFFK0_25310</name>
</gene>